<sequence length="187" mass="22065">MENKQVRAVYNENTIRVYQAYSKEIGEEAVRLGTFGPKFKLSRMTWIKPSFLWMMYRCGWATKDKNQECVLAIDIKREAFDYIVKNAISSRRPDITECTVTAEEWKEKVKNSDIRIQWDPERDIHGNPLNYRSIQLGLRGKAVENYVKEWIVHIEDITNYVQDLNQKKKEGIDIIPLLPKEKVYSMS</sequence>
<proteinExistence type="predicted"/>
<gene>
    <name evidence="1" type="ORF">BCR36DRAFT_584392</name>
</gene>
<accession>A0A1Y1V7T1</accession>
<dbReference type="OrthoDB" id="413653at2759"/>
<keyword evidence="2" id="KW-1185">Reference proteome</keyword>
<evidence type="ECO:0000313" key="2">
    <source>
        <dbReference type="Proteomes" id="UP000193719"/>
    </source>
</evidence>
<evidence type="ECO:0000313" key="1">
    <source>
        <dbReference type="EMBL" id="ORX48073.1"/>
    </source>
</evidence>
<dbReference type="Pfam" id="PF14124">
    <property type="entry name" value="DUF4291"/>
    <property type="match status" value="1"/>
</dbReference>
<dbReference type="EMBL" id="MCFH01000028">
    <property type="protein sequence ID" value="ORX48073.1"/>
    <property type="molecule type" value="Genomic_DNA"/>
</dbReference>
<organism evidence="1 2">
    <name type="scientific">Piromyces finnis</name>
    <dbReference type="NCBI Taxonomy" id="1754191"/>
    <lineage>
        <taxon>Eukaryota</taxon>
        <taxon>Fungi</taxon>
        <taxon>Fungi incertae sedis</taxon>
        <taxon>Chytridiomycota</taxon>
        <taxon>Chytridiomycota incertae sedis</taxon>
        <taxon>Neocallimastigomycetes</taxon>
        <taxon>Neocallimastigales</taxon>
        <taxon>Neocallimastigaceae</taxon>
        <taxon>Piromyces</taxon>
    </lineage>
</organism>
<reference evidence="1 2" key="2">
    <citation type="submission" date="2016-08" db="EMBL/GenBank/DDBJ databases">
        <title>Pervasive Adenine N6-methylation of Active Genes in Fungi.</title>
        <authorList>
            <consortium name="DOE Joint Genome Institute"/>
            <person name="Mondo S.J."/>
            <person name="Dannebaum R.O."/>
            <person name="Kuo R.C."/>
            <person name="Labutti K."/>
            <person name="Haridas S."/>
            <person name="Kuo A."/>
            <person name="Salamov A."/>
            <person name="Ahrendt S.R."/>
            <person name="Lipzen A."/>
            <person name="Sullivan W."/>
            <person name="Andreopoulos W.B."/>
            <person name="Clum A."/>
            <person name="Lindquist E."/>
            <person name="Daum C."/>
            <person name="Ramamoorthy G.K."/>
            <person name="Gryganskyi A."/>
            <person name="Culley D."/>
            <person name="Magnuson J.K."/>
            <person name="James T.Y."/>
            <person name="O'Malley M.A."/>
            <person name="Stajich J.E."/>
            <person name="Spatafora J.W."/>
            <person name="Visel A."/>
            <person name="Grigoriev I.V."/>
        </authorList>
    </citation>
    <scope>NUCLEOTIDE SEQUENCE [LARGE SCALE GENOMIC DNA]</scope>
    <source>
        <strain evidence="2">finn</strain>
    </source>
</reference>
<dbReference type="PANTHER" id="PTHR38567:SF1">
    <property type="entry name" value="DUF4291 DOMAIN-CONTAINING PROTEIN"/>
    <property type="match status" value="1"/>
</dbReference>
<reference evidence="1 2" key="1">
    <citation type="submission" date="2016-08" db="EMBL/GenBank/DDBJ databases">
        <title>Genomes of anaerobic fungi encode conserved fungal cellulosomes for biomass hydrolysis.</title>
        <authorList>
            <consortium name="DOE Joint Genome Institute"/>
            <person name="Haitjema C.H."/>
            <person name="Gilmore S.P."/>
            <person name="Henske J.K."/>
            <person name="Solomon K.V."/>
            <person name="De Groot R."/>
            <person name="Kuo A."/>
            <person name="Mondo S.J."/>
            <person name="Salamov A.A."/>
            <person name="Labutti K."/>
            <person name="Zhao Z."/>
            <person name="Chiniquy J."/>
            <person name="Barry K."/>
            <person name="Brewer H.M."/>
            <person name="Purvine S.O."/>
            <person name="Wright A.T."/>
            <person name="Boxma B."/>
            <person name="Van Alen T."/>
            <person name="Hackstein J.H."/>
            <person name="Baker S.E."/>
            <person name="Grigoriev I.V."/>
            <person name="O'Malley M.A."/>
        </authorList>
    </citation>
    <scope>NUCLEOTIDE SEQUENCE [LARGE SCALE GENOMIC DNA]</scope>
    <source>
        <strain evidence="2">finn</strain>
    </source>
</reference>
<comment type="caution">
    <text evidence="1">The sequence shown here is derived from an EMBL/GenBank/DDBJ whole genome shotgun (WGS) entry which is preliminary data.</text>
</comment>
<protein>
    <recommendedName>
        <fullName evidence="3">DUF4291 domain-containing protein</fullName>
    </recommendedName>
</protein>
<dbReference type="STRING" id="1754191.A0A1Y1V7T1"/>
<dbReference type="PANTHER" id="PTHR38567">
    <property type="entry name" value="DUF4291 DOMAIN-CONTAINING PROTEIN"/>
    <property type="match status" value="1"/>
</dbReference>
<dbReference type="Proteomes" id="UP000193719">
    <property type="component" value="Unassembled WGS sequence"/>
</dbReference>
<name>A0A1Y1V7T1_9FUNG</name>
<evidence type="ECO:0008006" key="3">
    <source>
        <dbReference type="Google" id="ProtNLM"/>
    </source>
</evidence>
<dbReference type="InterPro" id="IPR025633">
    <property type="entry name" value="DUF4291"/>
</dbReference>
<dbReference type="AlphaFoldDB" id="A0A1Y1V7T1"/>